<dbReference type="Gene3D" id="3.40.50.2020">
    <property type="match status" value="1"/>
</dbReference>
<feature type="domain" description="Phosphoribosyltransferase" evidence="2">
    <location>
        <begin position="144"/>
        <end position="195"/>
    </location>
</feature>
<name>A0A1F6Y7N1_9BACT</name>
<accession>A0A1F6Y7N1</accession>
<evidence type="ECO:0000313" key="3">
    <source>
        <dbReference type="EMBL" id="OGJ02346.1"/>
    </source>
</evidence>
<evidence type="ECO:0000256" key="1">
    <source>
        <dbReference type="ARBA" id="ARBA00008007"/>
    </source>
</evidence>
<dbReference type="SUPFAM" id="SSF53271">
    <property type="entry name" value="PRTase-like"/>
    <property type="match status" value="1"/>
</dbReference>
<evidence type="ECO:0000259" key="2">
    <source>
        <dbReference type="Pfam" id="PF00156"/>
    </source>
</evidence>
<dbReference type="InterPro" id="IPR029057">
    <property type="entry name" value="PRTase-like"/>
</dbReference>
<proteinExistence type="inferred from homology"/>
<dbReference type="InterPro" id="IPR051910">
    <property type="entry name" value="ComF/GntX_DNA_util-trans"/>
</dbReference>
<dbReference type="Pfam" id="PF00156">
    <property type="entry name" value="Pribosyltran"/>
    <property type="match status" value="1"/>
</dbReference>
<comment type="caution">
    <text evidence="3">The sequence shown here is derived from an EMBL/GenBank/DDBJ whole genome shotgun (WGS) entry which is preliminary data.</text>
</comment>
<dbReference type="InterPro" id="IPR000836">
    <property type="entry name" value="PRTase_dom"/>
</dbReference>
<dbReference type="Proteomes" id="UP000178661">
    <property type="component" value="Unassembled WGS sequence"/>
</dbReference>
<protein>
    <recommendedName>
        <fullName evidence="2">Phosphoribosyltransferase domain-containing protein</fullName>
    </recommendedName>
</protein>
<reference evidence="3 4" key="1">
    <citation type="journal article" date="2016" name="Nat. Commun.">
        <title>Thousands of microbial genomes shed light on interconnected biogeochemical processes in an aquifer system.</title>
        <authorList>
            <person name="Anantharaman K."/>
            <person name="Brown C.T."/>
            <person name="Hug L.A."/>
            <person name="Sharon I."/>
            <person name="Castelle C.J."/>
            <person name="Probst A.J."/>
            <person name="Thomas B.C."/>
            <person name="Singh A."/>
            <person name="Wilkins M.J."/>
            <person name="Karaoz U."/>
            <person name="Brodie E.L."/>
            <person name="Williams K.H."/>
            <person name="Hubbard S.S."/>
            <person name="Banfield J.F."/>
        </authorList>
    </citation>
    <scope>NUCLEOTIDE SEQUENCE [LARGE SCALE GENOMIC DNA]</scope>
</reference>
<dbReference type="PANTHER" id="PTHR47505">
    <property type="entry name" value="DNA UTILIZATION PROTEIN YHGH"/>
    <property type="match status" value="1"/>
</dbReference>
<evidence type="ECO:0000313" key="4">
    <source>
        <dbReference type="Proteomes" id="UP000178661"/>
    </source>
</evidence>
<dbReference type="CDD" id="cd06223">
    <property type="entry name" value="PRTases_typeI"/>
    <property type="match status" value="1"/>
</dbReference>
<gene>
    <name evidence="3" type="ORF">A3G98_02205</name>
</gene>
<comment type="similarity">
    <text evidence="1">Belongs to the ComF/GntX family.</text>
</comment>
<organism evidence="3 4">
    <name type="scientific">Candidatus Nomurabacteria bacterium RIFCSPLOWO2_12_FULL_37_8</name>
    <dbReference type="NCBI Taxonomy" id="1801793"/>
    <lineage>
        <taxon>Bacteria</taxon>
        <taxon>Candidatus Nomuraibacteriota</taxon>
    </lineage>
</organism>
<dbReference type="PANTHER" id="PTHR47505:SF1">
    <property type="entry name" value="DNA UTILIZATION PROTEIN YHGH"/>
    <property type="match status" value="1"/>
</dbReference>
<sequence length="197" mass="22723">MDLCMMCLKNGAEAERETAKWIFPIFDYRHPPIKKALWLLKYKGKKKFANIFAEILYGKILEELSDLSIMENFRNAILIPIPLSSKRYRERGYNQAELLCENLVKLDENVNFKLEKNILIKQIDTKHQAHILNRSERLKNIVGSFTILYTGKNIGLIKNKNIILIDDITTTGATLTEARKVFKQAGARKIIAFTVAH</sequence>
<dbReference type="EMBL" id="MFVR01000001">
    <property type="protein sequence ID" value="OGJ02346.1"/>
    <property type="molecule type" value="Genomic_DNA"/>
</dbReference>
<dbReference type="AlphaFoldDB" id="A0A1F6Y7N1"/>